<organism evidence="1 2">
    <name type="scientific">Datura stramonium</name>
    <name type="common">Jimsonweed</name>
    <name type="synonym">Common thornapple</name>
    <dbReference type="NCBI Taxonomy" id="4076"/>
    <lineage>
        <taxon>Eukaryota</taxon>
        <taxon>Viridiplantae</taxon>
        <taxon>Streptophyta</taxon>
        <taxon>Embryophyta</taxon>
        <taxon>Tracheophyta</taxon>
        <taxon>Spermatophyta</taxon>
        <taxon>Magnoliopsida</taxon>
        <taxon>eudicotyledons</taxon>
        <taxon>Gunneridae</taxon>
        <taxon>Pentapetalae</taxon>
        <taxon>asterids</taxon>
        <taxon>lamiids</taxon>
        <taxon>Solanales</taxon>
        <taxon>Solanaceae</taxon>
        <taxon>Solanoideae</taxon>
        <taxon>Datureae</taxon>
        <taxon>Datura</taxon>
    </lineage>
</organism>
<proteinExistence type="predicted"/>
<protein>
    <submittedName>
        <fullName evidence="1">Uncharacterized protein</fullName>
    </submittedName>
</protein>
<keyword evidence="2" id="KW-1185">Reference proteome</keyword>
<evidence type="ECO:0000313" key="2">
    <source>
        <dbReference type="Proteomes" id="UP000823775"/>
    </source>
</evidence>
<sequence>MHGPDFESKFLKLTKRIDPIRPDWRKLYISFLKTSHLSAPMMDDILEDLFHDLYLSWKFTESIRYDLAELKSRDASLNIAFSNRFEWLQVGLLHLSEFHMILARHKDIQHQELSSLLSFVEVLAKEAAIAIYSLCDVDLENTAEVDHMFLPLQVKFSYLKVEISLIQKVRLPESQMDYFQEELTFMKMFLMDSLEQCKEQTQLTDVLTSVLSVTTEADSFINSLSHDSEDGELARKISLLHFQLHLKFKFIKAVIRQICPFISASSTPDHYVIYLLKFLPTYFEAIDSYFTMLKSSKTSPSSGTPTVDEYIECKKQNDLLTKIGTLAIEAEASIGLSYEYALDSSQSRKKATLISTCSYGSFVDGSGTREMSLSLSDFLLENKPFRESCFQFLKNQLATEHNMHEELKDLLGRVQTVAYEEKHFIFFSVIESYDEHDSYGLITSAAEIAHSAKYAH</sequence>
<gene>
    <name evidence="1" type="ORF">HAX54_047383</name>
</gene>
<dbReference type="EMBL" id="JACEIK010007645">
    <property type="protein sequence ID" value="MCE3050497.1"/>
    <property type="molecule type" value="Genomic_DNA"/>
</dbReference>
<reference evidence="1 2" key="1">
    <citation type="journal article" date="2021" name="BMC Genomics">
        <title>Datura genome reveals duplications of psychoactive alkaloid biosynthetic genes and high mutation rate following tissue culture.</title>
        <authorList>
            <person name="Rajewski A."/>
            <person name="Carter-House D."/>
            <person name="Stajich J."/>
            <person name="Litt A."/>
        </authorList>
    </citation>
    <scope>NUCLEOTIDE SEQUENCE [LARGE SCALE GENOMIC DNA]</scope>
    <source>
        <strain evidence="1">AR-01</strain>
    </source>
</reference>
<comment type="caution">
    <text evidence="1">The sequence shown here is derived from an EMBL/GenBank/DDBJ whole genome shotgun (WGS) entry which is preliminary data.</text>
</comment>
<name>A0ABS8WKZ7_DATST</name>
<dbReference type="Proteomes" id="UP000823775">
    <property type="component" value="Unassembled WGS sequence"/>
</dbReference>
<accession>A0ABS8WKZ7</accession>
<evidence type="ECO:0000313" key="1">
    <source>
        <dbReference type="EMBL" id="MCE3050497.1"/>
    </source>
</evidence>